<comment type="similarity">
    <text evidence="1">Belongs to the glycosyl hydrolase 2 family.</text>
</comment>
<dbReference type="EMBL" id="SKBN01000060">
    <property type="protein sequence ID" value="TGJ84718.1"/>
    <property type="molecule type" value="Genomic_DNA"/>
</dbReference>
<protein>
    <recommendedName>
        <fullName evidence="9">Glycoside hydrolase family 2 immunoglobulin-like beta-sandwich domain-containing protein</fullName>
    </recommendedName>
</protein>
<dbReference type="Proteomes" id="UP000297716">
    <property type="component" value="Unassembled WGS sequence"/>
</dbReference>
<evidence type="ECO:0000256" key="1">
    <source>
        <dbReference type="ARBA" id="ARBA00007401"/>
    </source>
</evidence>
<dbReference type="InterPro" id="IPR006104">
    <property type="entry name" value="Glyco_hydro_2_N"/>
</dbReference>
<dbReference type="Gene3D" id="2.60.120.260">
    <property type="entry name" value="Galactose-binding domain-like"/>
    <property type="match status" value="1"/>
</dbReference>
<accession>A0A4Z0YXN9</accession>
<dbReference type="Gene3D" id="3.20.20.80">
    <property type="entry name" value="Glycosidases"/>
    <property type="match status" value="1"/>
</dbReference>
<reference evidence="7 8" key="1">
    <citation type="submission" date="2019-03" db="EMBL/GenBank/DDBJ databases">
        <title>Draft genome sequence of Xylaria hypoxylon DSM 108379, a ubiquitous saprotrophic-parasitic fungi on hardwood.</title>
        <authorList>
            <person name="Buettner E."/>
            <person name="Leonhardt S."/>
            <person name="Gebauer A.M."/>
            <person name="Liers C."/>
            <person name="Hofrichter M."/>
            <person name="Kellner H."/>
        </authorList>
    </citation>
    <scope>NUCLEOTIDE SEQUENCE [LARGE SCALE GENOMIC DNA]</scope>
    <source>
        <strain evidence="7 8">DSM 108379</strain>
    </source>
</reference>
<evidence type="ECO:0000256" key="2">
    <source>
        <dbReference type="ARBA" id="ARBA00022801"/>
    </source>
</evidence>
<feature type="domain" description="Glycoside hydrolase family 2 catalytic" evidence="5">
    <location>
        <begin position="248"/>
        <end position="366"/>
    </location>
</feature>
<feature type="domain" description="Glycoside hydrolase family 2 immunoglobulin-like beta-sandwich" evidence="4">
    <location>
        <begin position="122"/>
        <end position="206"/>
    </location>
</feature>
<dbReference type="SUPFAM" id="SSF49303">
    <property type="entry name" value="beta-Galactosidase/glucuronidase domain"/>
    <property type="match status" value="1"/>
</dbReference>
<organism evidence="7 8">
    <name type="scientific">Xylaria hypoxylon</name>
    <dbReference type="NCBI Taxonomy" id="37992"/>
    <lineage>
        <taxon>Eukaryota</taxon>
        <taxon>Fungi</taxon>
        <taxon>Dikarya</taxon>
        <taxon>Ascomycota</taxon>
        <taxon>Pezizomycotina</taxon>
        <taxon>Sordariomycetes</taxon>
        <taxon>Xylariomycetidae</taxon>
        <taxon>Xylariales</taxon>
        <taxon>Xylariaceae</taxon>
        <taxon>Xylaria</taxon>
    </lineage>
</organism>
<dbReference type="Pfam" id="PF02837">
    <property type="entry name" value="Glyco_hydro_2_N"/>
    <property type="match status" value="1"/>
</dbReference>
<dbReference type="InterPro" id="IPR008979">
    <property type="entry name" value="Galactose-bd-like_sf"/>
</dbReference>
<dbReference type="InterPro" id="IPR051913">
    <property type="entry name" value="GH2_Domain-Containing"/>
</dbReference>
<name>A0A4Z0YXN9_9PEZI</name>
<evidence type="ECO:0000256" key="3">
    <source>
        <dbReference type="ARBA" id="ARBA00023295"/>
    </source>
</evidence>
<dbReference type="InterPro" id="IPR036156">
    <property type="entry name" value="Beta-gal/glucu_dom_sf"/>
</dbReference>
<gene>
    <name evidence="7" type="ORF">E0Z10_g4017</name>
</gene>
<evidence type="ECO:0000313" key="7">
    <source>
        <dbReference type="EMBL" id="TGJ84718.1"/>
    </source>
</evidence>
<keyword evidence="2" id="KW-0378">Hydrolase</keyword>
<dbReference type="Gene3D" id="2.60.40.10">
    <property type="entry name" value="Immunoglobulins"/>
    <property type="match status" value="1"/>
</dbReference>
<proteinExistence type="inferred from homology"/>
<dbReference type="AlphaFoldDB" id="A0A4Z0YXN9"/>
<dbReference type="InterPro" id="IPR017853">
    <property type="entry name" value="GH"/>
</dbReference>
<keyword evidence="3" id="KW-0326">Glycosidase</keyword>
<dbReference type="InterPro" id="IPR006103">
    <property type="entry name" value="Glyco_hydro_2_cat"/>
</dbReference>
<keyword evidence="8" id="KW-1185">Reference proteome</keyword>
<dbReference type="GO" id="GO:0005975">
    <property type="term" value="P:carbohydrate metabolic process"/>
    <property type="evidence" value="ECO:0007669"/>
    <property type="project" value="InterPro"/>
</dbReference>
<comment type="caution">
    <text evidence="7">The sequence shown here is derived from an EMBL/GenBank/DDBJ whole genome shotgun (WGS) entry which is preliminary data.</text>
</comment>
<evidence type="ECO:0000313" key="8">
    <source>
        <dbReference type="Proteomes" id="UP000297716"/>
    </source>
</evidence>
<dbReference type="GO" id="GO:0004553">
    <property type="term" value="F:hydrolase activity, hydrolyzing O-glycosyl compounds"/>
    <property type="evidence" value="ECO:0007669"/>
    <property type="project" value="InterPro"/>
</dbReference>
<sequence>MQNAQTSWFAREFEVSKDLTSKGHKILINFEAVDYQATVYVNDKIAGNNTGGYWRFSFDITDLVKKGTNTLRVDVFDPTDADGYMIPIGKQTLNPSHIFYTPCSGIWQSVWLESVPAQHITQLDVAADMHGTVDVTVTTSKTSNDTVRITVTDDSGKDVATGRGRANEAFSFKVHSPSLWSPDSPTLYNLTVTVGDDKVASYTGFRTIASGEIDGIKRPLINGEFFFQFGTLDQGFWPDGIYLPPNYEAMVFDLEQLKDLGFNMLRKHIKVENALFYRACDELGLLLIQDMPSMPANRLPNAEQQREWERQLDILIEQHKNYPSIYTWIIYNEGWAQIREYYPEEYLTERLKKLDPTRLVDATSGWVDHGYGDWHDNHHYANPQCGTPFYSLASTPYDHKRIAIQGEFGGIGQNVSADHLWKVQAAINTINQTYEIDETIEAWNYRGHLLLSELRDQVEYWACSAAIWTQTTDVEGEVNGLLTYDRRVLRPDVDQWRSDIQALKDAAKARNGKK</sequence>
<dbReference type="Pfam" id="PF02836">
    <property type="entry name" value="Glyco_hydro_2_C"/>
    <property type="match status" value="1"/>
</dbReference>
<feature type="domain" description="Glycosyl hydrolases family 2 sugar binding" evidence="6">
    <location>
        <begin position="3"/>
        <end position="112"/>
    </location>
</feature>
<dbReference type="PANTHER" id="PTHR42732:SF2">
    <property type="entry name" value="BETA-MANNOSIDASE"/>
    <property type="match status" value="1"/>
</dbReference>
<evidence type="ECO:0008006" key="9">
    <source>
        <dbReference type="Google" id="ProtNLM"/>
    </source>
</evidence>
<dbReference type="SUPFAM" id="SSF51445">
    <property type="entry name" value="(Trans)glycosidases"/>
    <property type="match status" value="1"/>
</dbReference>
<evidence type="ECO:0000259" key="5">
    <source>
        <dbReference type="Pfam" id="PF02836"/>
    </source>
</evidence>
<dbReference type="STRING" id="37992.A0A4Z0YXN9"/>
<dbReference type="OrthoDB" id="408320at2759"/>
<evidence type="ECO:0000259" key="6">
    <source>
        <dbReference type="Pfam" id="PF02837"/>
    </source>
</evidence>
<dbReference type="Pfam" id="PF00703">
    <property type="entry name" value="Glyco_hydro_2"/>
    <property type="match status" value="1"/>
</dbReference>
<evidence type="ECO:0000259" key="4">
    <source>
        <dbReference type="Pfam" id="PF00703"/>
    </source>
</evidence>
<dbReference type="InterPro" id="IPR013783">
    <property type="entry name" value="Ig-like_fold"/>
</dbReference>
<dbReference type="PANTHER" id="PTHR42732">
    <property type="entry name" value="BETA-GALACTOSIDASE"/>
    <property type="match status" value="1"/>
</dbReference>
<dbReference type="SUPFAM" id="SSF49785">
    <property type="entry name" value="Galactose-binding domain-like"/>
    <property type="match status" value="1"/>
</dbReference>
<dbReference type="InterPro" id="IPR006102">
    <property type="entry name" value="Ig-like_GH2"/>
</dbReference>